<sequence>MRQRHNDYLDDYFESLDKEIEDKEGEMARFVEDTNASEAPEDPTKVEEDSESLKPYQWNIGKTCAMEKGKEKQEHFGIKLEKEEDCKI</sequence>
<dbReference type="EMBL" id="BKCJ011012149">
    <property type="protein sequence ID" value="GFC66695.1"/>
    <property type="molecule type" value="Genomic_DNA"/>
</dbReference>
<proteinExistence type="predicted"/>
<reference evidence="2" key="1">
    <citation type="journal article" date="2019" name="Sci. Rep.">
        <title>Draft genome of Tanacetum cinerariifolium, the natural source of mosquito coil.</title>
        <authorList>
            <person name="Yamashiro T."/>
            <person name="Shiraishi A."/>
            <person name="Satake H."/>
            <person name="Nakayama K."/>
        </authorList>
    </citation>
    <scope>NUCLEOTIDE SEQUENCE</scope>
</reference>
<protein>
    <submittedName>
        <fullName evidence="2">Uncharacterized protein</fullName>
    </submittedName>
</protein>
<comment type="caution">
    <text evidence="2">The sequence shown here is derived from an EMBL/GenBank/DDBJ whole genome shotgun (WGS) entry which is preliminary data.</text>
</comment>
<evidence type="ECO:0000313" key="2">
    <source>
        <dbReference type="EMBL" id="GFC66695.1"/>
    </source>
</evidence>
<evidence type="ECO:0000256" key="1">
    <source>
        <dbReference type="SAM" id="MobiDB-lite"/>
    </source>
</evidence>
<name>A0A699QDL8_TANCI</name>
<dbReference type="AlphaFoldDB" id="A0A699QDL8"/>
<organism evidence="2">
    <name type="scientific">Tanacetum cinerariifolium</name>
    <name type="common">Dalmatian daisy</name>
    <name type="synonym">Chrysanthemum cinerariifolium</name>
    <dbReference type="NCBI Taxonomy" id="118510"/>
    <lineage>
        <taxon>Eukaryota</taxon>
        <taxon>Viridiplantae</taxon>
        <taxon>Streptophyta</taxon>
        <taxon>Embryophyta</taxon>
        <taxon>Tracheophyta</taxon>
        <taxon>Spermatophyta</taxon>
        <taxon>Magnoliopsida</taxon>
        <taxon>eudicotyledons</taxon>
        <taxon>Gunneridae</taxon>
        <taxon>Pentapetalae</taxon>
        <taxon>asterids</taxon>
        <taxon>campanulids</taxon>
        <taxon>Asterales</taxon>
        <taxon>Asteraceae</taxon>
        <taxon>Asteroideae</taxon>
        <taxon>Anthemideae</taxon>
        <taxon>Anthemidinae</taxon>
        <taxon>Tanacetum</taxon>
    </lineage>
</organism>
<accession>A0A699QDL8</accession>
<feature type="region of interest" description="Disordered" evidence="1">
    <location>
        <begin position="32"/>
        <end position="52"/>
    </location>
</feature>
<gene>
    <name evidence="2" type="ORF">Tci_838665</name>
</gene>